<evidence type="ECO:0000256" key="1">
    <source>
        <dbReference type="ARBA" id="ARBA00004651"/>
    </source>
</evidence>
<keyword evidence="3 6" id="KW-0812">Transmembrane</keyword>
<comment type="caution">
    <text evidence="7">The sequence shown here is derived from an EMBL/GenBank/DDBJ whole genome shotgun (WGS) entry which is preliminary data.</text>
</comment>
<organism evidence="7 8">
    <name type="scientific">Ornithinibacillus xuwenensis</name>
    <dbReference type="NCBI Taxonomy" id="3144668"/>
    <lineage>
        <taxon>Bacteria</taxon>
        <taxon>Bacillati</taxon>
        <taxon>Bacillota</taxon>
        <taxon>Bacilli</taxon>
        <taxon>Bacillales</taxon>
        <taxon>Bacillaceae</taxon>
        <taxon>Ornithinibacillus</taxon>
    </lineage>
</organism>
<protein>
    <submittedName>
        <fullName evidence="7">Cytochrome c oxidase assembly protein</fullName>
    </submittedName>
</protein>
<feature type="transmembrane region" description="Helical" evidence="6">
    <location>
        <begin position="55"/>
        <end position="77"/>
    </location>
</feature>
<gene>
    <name evidence="7" type="ORF">ABC228_09830</name>
</gene>
<keyword evidence="8" id="KW-1185">Reference proteome</keyword>
<evidence type="ECO:0000313" key="7">
    <source>
        <dbReference type="EMBL" id="MEN2767488.1"/>
    </source>
</evidence>
<reference evidence="7 8" key="1">
    <citation type="submission" date="2024-05" db="EMBL/GenBank/DDBJ databases">
        <authorList>
            <person name="Haq I."/>
            <person name="Ullah Z."/>
            <person name="Ahmad R."/>
            <person name="Li M."/>
            <person name="Tong Y."/>
        </authorList>
    </citation>
    <scope>NUCLEOTIDE SEQUENCE [LARGE SCALE GENOMIC DNA]</scope>
    <source>
        <strain evidence="7 8">16A2E</strain>
    </source>
</reference>
<evidence type="ECO:0000256" key="3">
    <source>
        <dbReference type="ARBA" id="ARBA00022692"/>
    </source>
</evidence>
<keyword evidence="4 6" id="KW-1133">Transmembrane helix</keyword>
<evidence type="ECO:0000256" key="6">
    <source>
        <dbReference type="SAM" id="Phobius"/>
    </source>
</evidence>
<feature type="transmembrane region" description="Helical" evidence="6">
    <location>
        <begin position="126"/>
        <end position="145"/>
    </location>
</feature>
<dbReference type="InterPro" id="IPR019108">
    <property type="entry name" value="Caa3_assmbl_CtaG-rel"/>
</dbReference>
<accession>A0ABU9XGT1</accession>
<name>A0ABU9XGT1_9BACI</name>
<feature type="transmembrane region" description="Helical" evidence="6">
    <location>
        <begin position="222"/>
        <end position="239"/>
    </location>
</feature>
<dbReference type="RefSeq" id="WP_345824963.1">
    <property type="nucleotide sequence ID" value="NZ_JBDIML010000003.1"/>
</dbReference>
<keyword evidence="2" id="KW-1003">Cell membrane</keyword>
<sequence>MHQENIGLKKRNIYQHLILKWYSIYYVSPRVTYLVMGVSLLIYLNVYPISEEFPLTYSIHMLEISLIYFLTPPLLLLGSPRRFTSLNHSSRIHSLLKFTPLFSLFIFALLLTLQHTSSGIERFEQLGITSTFLKWFMFLLALDMWRPILPSKQNSWFRESRKRYMTINMIVLLPACTYLLFDAVLSPIDHMVLIYSMAFCLPEGMTLDQVSSFLLPPRFDQVIAAVIMIVFHKGSVTLFNRVHRKYKYVDFVNK</sequence>
<evidence type="ECO:0000256" key="4">
    <source>
        <dbReference type="ARBA" id="ARBA00022989"/>
    </source>
</evidence>
<feature type="transmembrane region" description="Helical" evidence="6">
    <location>
        <begin position="21"/>
        <end position="43"/>
    </location>
</feature>
<comment type="subcellular location">
    <subcellularLocation>
        <location evidence="1">Cell membrane</location>
        <topology evidence="1">Multi-pass membrane protein</topology>
    </subcellularLocation>
</comment>
<proteinExistence type="predicted"/>
<keyword evidence="5 6" id="KW-0472">Membrane</keyword>
<feature type="transmembrane region" description="Helical" evidence="6">
    <location>
        <begin position="98"/>
        <end position="114"/>
    </location>
</feature>
<dbReference type="EMBL" id="JBDIML010000003">
    <property type="protein sequence ID" value="MEN2767488.1"/>
    <property type="molecule type" value="Genomic_DNA"/>
</dbReference>
<feature type="transmembrane region" description="Helical" evidence="6">
    <location>
        <begin position="166"/>
        <end position="188"/>
    </location>
</feature>
<evidence type="ECO:0000256" key="2">
    <source>
        <dbReference type="ARBA" id="ARBA00022475"/>
    </source>
</evidence>
<evidence type="ECO:0000313" key="8">
    <source>
        <dbReference type="Proteomes" id="UP001444625"/>
    </source>
</evidence>
<dbReference type="Pfam" id="PF09678">
    <property type="entry name" value="Caa3_CtaG"/>
    <property type="match status" value="1"/>
</dbReference>
<dbReference type="Proteomes" id="UP001444625">
    <property type="component" value="Unassembled WGS sequence"/>
</dbReference>
<evidence type="ECO:0000256" key="5">
    <source>
        <dbReference type="ARBA" id="ARBA00023136"/>
    </source>
</evidence>